<feature type="domain" description="Pyruvate kinase barrel" evidence="12">
    <location>
        <begin position="3"/>
        <end position="292"/>
    </location>
</feature>
<dbReference type="InterPro" id="IPR015793">
    <property type="entry name" value="Pyrv_Knase_brl"/>
</dbReference>
<dbReference type="InterPro" id="IPR040442">
    <property type="entry name" value="Pyrv_kinase-like_dom_sf"/>
</dbReference>
<keyword evidence="8" id="KW-0067">ATP-binding</keyword>
<keyword evidence="4" id="KW-0808">Transferase</keyword>
<evidence type="ECO:0000256" key="5">
    <source>
        <dbReference type="ARBA" id="ARBA00022723"/>
    </source>
</evidence>
<dbReference type="GO" id="GO:0030955">
    <property type="term" value="F:potassium ion binding"/>
    <property type="evidence" value="ECO:0007669"/>
    <property type="project" value="InterPro"/>
</dbReference>
<dbReference type="Pfam" id="PF00224">
    <property type="entry name" value="PK"/>
    <property type="match status" value="1"/>
</dbReference>
<keyword evidence="5" id="KW-0479">Metal-binding</keyword>
<proteinExistence type="inferred from homology"/>
<comment type="similarity">
    <text evidence="2">Belongs to the pyruvate kinase family.</text>
</comment>
<reference evidence="14" key="1">
    <citation type="submission" date="2018-05" db="EMBL/GenBank/DDBJ databases">
        <authorList>
            <person name="Lanie J.A."/>
            <person name="Ng W.-L."/>
            <person name="Kazmierczak K.M."/>
            <person name="Andrzejewski T.M."/>
            <person name="Davidsen T.M."/>
            <person name="Wayne K.J."/>
            <person name="Tettelin H."/>
            <person name="Glass J.I."/>
            <person name="Rusch D."/>
            <person name="Podicherti R."/>
            <person name="Tsui H.-C.T."/>
            <person name="Winkler M.E."/>
        </authorList>
    </citation>
    <scope>NUCLEOTIDE SEQUENCE</scope>
</reference>
<dbReference type="SUPFAM" id="SSF51621">
    <property type="entry name" value="Phosphoenolpyruvate/pyruvate domain"/>
    <property type="match status" value="1"/>
</dbReference>
<dbReference type="PANTHER" id="PTHR11817">
    <property type="entry name" value="PYRUVATE KINASE"/>
    <property type="match status" value="1"/>
</dbReference>
<evidence type="ECO:0000256" key="3">
    <source>
        <dbReference type="ARBA" id="ARBA00012142"/>
    </source>
</evidence>
<dbReference type="Gene3D" id="3.20.20.60">
    <property type="entry name" value="Phosphoenolpyruvate-binding domains"/>
    <property type="match status" value="1"/>
</dbReference>
<protein>
    <recommendedName>
        <fullName evidence="3">pyruvate kinase</fullName>
        <ecNumber evidence="3">2.7.1.40</ecNumber>
    </recommendedName>
</protein>
<dbReference type="InterPro" id="IPR015813">
    <property type="entry name" value="Pyrv/PenolPyrv_kinase-like_dom"/>
</dbReference>
<dbReference type="SUPFAM" id="SSF88697">
    <property type="entry name" value="PUA domain-like"/>
    <property type="match status" value="1"/>
</dbReference>
<evidence type="ECO:0000256" key="10">
    <source>
        <dbReference type="ARBA" id="ARBA00023152"/>
    </source>
</evidence>
<organism evidence="14">
    <name type="scientific">marine metagenome</name>
    <dbReference type="NCBI Taxonomy" id="408172"/>
    <lineage>
        <taxon>unclassified sequences</taxon>
        <taxon>metagenomes</taxon>
        <taxon>ecological metagenomes</taxon>
    </lineage>
</organism>
<comment type="pathway">
    <text evidence="1">Carbohydrate degradation; glycolysis; pyruvate from D-glyceraldehyde 3-phosphate: step 5/5.</text>
</comment>
<dbReference type="InterPro" id="IPR025980">
    <property type="entry name" value="ATP-Sase_PUA-like_dom"/>
</dbReference>
<dbReference type="EC" id="2.7.1.40" evidence="3"/>
<accession>A0A382GV32</accession>
<dbReference type="AlphaFoldDB" id="A0A382GV32"/>
<dbReference type="EMBL" id="UINC01057600">
    <property type="protein sequence ID" value="SVB78930.1"/>
    <property type="molecule type" value="Genomic_DNA"/>
</dbReference>
<dbReference type="InterPro" id="IPR001697">
    <property type="entry name" value="Pyr_Knase"/>
</dbReference>
<keyword evidence="10" id="KW-0324">Glycolysis</keyword>
<gene>
    <name evidence="14" type="ORF">METZ01_LOCUS231784</name>
</gene>
<name>A0A382GV32_9ZZZZ</name>
<dbReference type="InterPro" id="IPR015947">
    <property type="entry name" value="PUA-like_sf"/>
</dbReference>
<keyword evidence="6" id="KW-0547">Nucleotide-binding</keyword>
<keyword evidence="7" id="KW-0418">Kinase</keyword>
<dbReference type="InterPro" id="IPR011037">
    <property type="entry name" value="Pyrv_Knase-like_insert_dom_sf"/>
</dbReference>
<evidence type="ECO:0000256" key="2">
    <source>
        <dbReference type="ARBA" id="ARBA00008663"/>
    </source>
</evidence>
<dbReference type="GO" id="GO:0000287">
    <property type="term" value="F:magnesium ion binding"/>
    <property type="evidence" value="ECO:0007669"/>
    <property type="project" value="InterPro"/>
</dbReference>
<dbReference type="InterPro" id="IPR015806">
    <property type="entry name" value="Pyrv_Knase_insert_dom_sf"/>
</dbReference>
<feature type="non-terminal residue" evidence="14">
    <location>
        <position position="398"/>
    </location>
</feature>
<evidence type="ECO:0000256" key="11">
    <source>
        <dbReference type="ARBA" id="ARBA00023317"/>
    </source>
</evidence>
<dbReference type="GO" id="GO:0016301">
    <property type="term" value="F:kinase activity"/>
    <property type="evidence" value="ECO:0007669"/>
    <property type="project" value="UniProtKB-KW"/>
</dbReference>
<keyword evidence="9" id="KW-0460">Magnesium</keyword>
<evidence type="ECO:0000256" key="1">
    <source>
        <dbReference type="ARBA" id="ARBA00004997"/>
    </source>
</evidence>
<evidence type="ECO:0000256" key="4">
    <source>
        <dbReference type="ARBA" id="ARBA00022679"/>
    </source>
</evidence>
<dbReference type="Pfam" id="PF14306">
    <property type="entry name" value="PUA_2"/>
    <property type="match status" value="1"/>
</dbReference>
<dbReference type="SUPFAM" id="SSF50800">
    <property type="entry name" value="PK beta-barrel domain-like"/>
    <property type="match status" value="1"/>
</dbReference>
<evidence type="ECO:0000256" key="8">
    <source>
        <dbReference type="ARBA" id="ARBA00022840"/>
    </source>
</evidence>
<sequence>MDRSGVDIFRVNLSHTNIKDYNNIISQLSKWTSKPICPDTEGAQLRTGNIKNKKGLKVKSNKILEIVGSNYKTDNNQLILNTPNIEKLLKIGDLLNIDFNGVLIHIINIHKHVIYGRIINGGTIFSNKGISVNRDIPLPNFTKKDLSVIEISSSNTIPIIFLSFCSNGESVDELRSYFNYNIKIISKVESKIALKNIDEICKKSDGILIDRGDLSRDVPIERIAFAQNYILKKAENYNTPVYVATNFLESMINNPKPTRSEINDIVSTLENGGSGIVLAAETAIGKFPLECVRMVSNVIKEHQYFRNFSDKNIKNKPVDYLVSEPTNFLIRPHGGNKLINQKINLFTKNQIDQLPQLLINEEIISDIVQIAEGVYSPLKGFMDLNQIDSVLNNNVLLS</sequence>
<evidence type="ECO:0000313" key="14">
    <source>
        <dbReference type="EMBL" id="SVB78930.1"/>
    </source>
</evidence>
<dbReference type="GO" id="GO:0004743">
    <property type="term" value="F:pyruvate kinase activity"/>
    <property type="evidence" value="ECO:0007669"/>
    <property type="project" value="UniProtKB-EC"/>
</dbReference>
<evidence type="ECO:0000259" key="13">
    <source>
        <dbReference type="Pfam" id="PF14306"/>
    </source>
</evidence>
<feature type="domain" description="ATP-sulfurylase PUA-like" evidence="13">
    <location>
        <begin position="331"/>
        <end position="396"/>
    </location>
</feature>
<evidence type="ECO:0000256" key="7">
    <source>
        <dbReference type="ARBA" id="ARBA00022777"/>
    </source>
</evidence>
<dbReference type="UniPathway" id="UPA00109">
    <property type="reaction ID" value="UER00188"/>
</dbReference>
<dbReference type="GO" id="GO:0005524">
    <property type="term" value="F:ATP binding"/>
    <property type="evidence" value="ECO:0007669"/>
    <property type="project" value="UniProtKB-KW"/>
</dbReference>
<dbReference type="Gene3D" id="3.10.400.10">
    <property type="entry name" value="Sulfate adenylyltransferase"/>
    <property type="match status" value="1"/>
</dbReference>
<evidence type="ECO:0000256" key="9">
    <source>
        <dbReference type="ARBA" id="ARBA00022842"/>
    </source>
</evidence>
<dbReference type="PRINTS" id="PR01050">
    <property type="entry name" value="PYRUVTKNASE"/>
</dbReference>
<dbReference type="Gene3D" id="2.40.33.10">
    <property type="entry name" value="PK beta-barrel domain-like"/>
    <property type="match status" value="1"/>
</dbReference>
<evidence type="ECO:0000256" key="6">
    <source>
        <dbReference type="ARBA" id="ARBA00022741"/>
    </source>
</evidence>
<keyword evidence="11" id="KW-0670">Pyruvate</keyword>
<evidence type="ECO:0000259" key="12">
    <source>
        <dbReference type="Pfam" id="PF00224"/>
    </source>
</evidence>